<comment type="caution">
    <text evidence="7">The sequence shown here is derived from an EMBL/GenBank/DDBJ whole genome shotgun (WGS) entry which is preliminary data.</text>
</comment>
<evidence type="ECO:0000256" key="5">
    <source>
        <dbReference type="ARBA" id="ARBA00023033"/>
    </source>
</evidence>
<comment type="cofactor">
    <cofactor evidence="1">
        <name>FAD</name>
        <dbReference type="ChEBI" id="CHEBI:57692"/>
    </cofactor>
</comment>
<dbReference type="EMBL" id="BAAAKJ010000453">
    <property type="protein sequence ID" value="GAA1413244.1"/>
    <property type="molecule type" value="Genomic_DNA"/>
</dbReference>
<dbReference type="InterPro" id="IPR036188">
    <property type="entry name" value="FAD/NAD-bd_sf"/>
</dbReference>
<evidence type="ECO:0000256" key="2">
    <source>
        <dbReference type="ARBA" id="ARBA00022630"/>
    </source>
</evidence>
<dbReference type="InterPro" id="IPR050493">
    <property type="entry name" value="FAD-dep_Monooxygenase_BioMet"/>
</dbReference>
<evidence type="ECO:0000313" key="8">
    <source>
        <dbReference type="Proteomes" id="UP001499863"/>
    </source>
</evidence>
<dbReference type="PANTHER" id="PTHR13789">
    <property type="entry name" value="MONOOXYGENASE"/>
    <property type="match status" value="1"/>
</dbReference>
<dbReference type="InterPro" id="IPR002938">
    <property type="entry name" value="FAD-bd"/>
</dbReference>
<keyword evidence="5 7" id="KW-0503">Monooxygenase</keyword>
<dbReference type="Proteomes" id="UP001499863">
    <property type="component" value="Unassembled WGS sequence"/>
</dbReference>
<evidence type="ECO:0000259" key="6">
    <source>
        <dbReference type="Pfam" id="PF01494"/>
    </source>
</evidence>
<gene>
    <name evidence="7" type="ORF">GCM10009639_66080</name>
</gene>
<dbReference type="RefSeq" id="WP_344344496.1">
    <property type="nucleotide sequence ID" value="NZ_BAAAKJ010000453.1"/>
</dbReference>
<proteinExistence type="predicted"/>
<name>A0ABN1YGY1_9ACTN</name>
<reference evidence="7 8" key="1">
    <citation type="journal article" date="2019" name="Int. J. Syst. Evol. Microbiol.">
        <title>The Global Catalogue of Microorganisms (GCM) 10K type strain sequencing project: providing services to taxonomists for standard genome sequencing and annotation.</title>
        <authorList>
            <consortium name="The Broad Institute Genomics Platform"/>
            <consortium name="The Broad Institute Genome Sequencing Center for Infectious Disease"/>
            <person name="Wu L."/>
            <person name="Ma J."/>
        </authorList>
    </citation>
    <scope>NUCLEOTIDE SEQUENCE [LARGE SCALE GENOMIC DNA]</scope>
    <source>
        <strain evidence="7 8">JCM 12393</strain>
    </source>
</reference>
<dbReference type="Gene3D" id="3.50.50.60">
    <property type="entry name" value="FAD/NAD(P)-binding domain"/>
    <property type="match status" value="1"/>
</dbReference>
<evidence type="ECO:0000256" key="1">
    <source>
        <dbReference type="ARBA" id="ARBA00001974"/>
    </source>
</evidence>
<organism evidence="7 8">
    <name type="scientific">Kitasatospora putterlickiae</name>
    <dbReference type="NCBI Taxonomy" id="221725"/>
    <lineage>
        <taxon>Bacteria</taxon>
        <taxon>Bacillati</taxon>
        <taxon>Actinomycetota</taxon>
        <taxon>Actinomycetes</taxon>
        <taxon>Kitasatosporales</taxon>
        <taxon>Streptomycetaceae</taxon>
        <taxon>Kitasatospora</taxon>
    </lineage>
</organism>
<dbReference type="PANTHER" id="PTHR13789:SF318">
    <property type="entry name" value="GERANYLGERANYL DIPHOSPHATE REDUCTASE"/>
    <property type="match status" value="1"/>
</dbReference>
<dbReference type="GO" id="GO:0004497">
    <property type="term" value="F:monooxygenase activity"/>
    <property type="evidence" value="ECO:0007669"/>
    <property type="project" value="UniProtKB-KW"/>
</dbReference>
<feature type="domain" description="FAD-binding" evidence="6">
    <location>
        <begin position="9"/>
        <end position="353"/>
    </location>
</feature>
<dbReference type="SUPFAM" id="SSF54373">
    <property type="entry name" value="FAD-linked reductases, C-terminal domain"/>
    <property type="match status" value="1"/>
</dbReference>
<dbReference type="PRINTS" id="PR00420">
    <property type="entry name" value="RNGMNOXGNASE"/>
</dbReference>
<keyword evidence="4" id="KW-0560">Oxidoreductase</keyword>
<dbReference type="SUPFAM" id="SSF51905">
    <property type="entry name" value="FAD/NAD(P)-binding domain"/>
    <property type="match status" value="1"/>
</dbReference>
<protein>
    <submittedName>
        <fullName evidence="7">FAD-dependent monooxygenase</fullName>
    </submittedName>
</protein>
<keyword evidence="8" id="KW-1185">Reference proteome</keyword>
<accession>A0ABN1YGY1</accession>
<keyword evidence="2" id="KW-0285">Flavoprotein</keyword>
<evidence type="ECO:0000256" key="4">
    <source>
        <dbReference type="ARBA" id="ARBA00023002"/>
    </source>
</evidence>
<sequence length="411" mass="43426">MSGRRGTSATVLVAGGGIGGLAAALALARGGHRVVVLERAPEFAELGAGIQIAPNGVLALERLGLGDAVRAAGVHMAELRFMDGVTGEHVTSLTLTERYRRRFGNPYLVVHRAELHGLLLRACRAEERIGLRAATAVTGYRQDAAGVTALLDGGAAVRGDALVGADGIHSAVRARLLGDGAPRISGITVYRAVIPMELVPEELRRPASVTWWTGPHCHFVHYPIAGGALLNLAASRDNGATEAPANVAVTEEAVAEQLAGLAAPAARRLLALGEGWRSWVLVDRDPVERWTDGRVVLLGDAAHPMLHYAAQGACQALEDAVLLGELADGTGALAEAFDTFAAERRARTAAVQRAARESIRLWHPAGEAAEARNRLLRGLSEGGLHERVAWMHGVKTFSSSDHHNYDGEPWA</sequence>
<dbReference type="Pfam" id="PF01494">
    <property type="entry name" value="FAD_binding_3"/>
    <property type="match status" value="1"/>
</dbReference>
<evidence type="ECO:0000313" key="7">
    <source>
        <dbReference type="EMBL" id="GAA1413244.1"/>
    </source>
</evidence>
<keyword evidence="3" id="KW-0274">FAD</keyword>
<evidence type="ECO:0000256" key="3">
    <source>
        <dbReference type="ARBA" id="ARBA00022827"/>
    </source>
</evidence>